<dbReference type="PANTHER" id="PTHR10422">
    <property type="entry name" value="CYTOCHROME C OXIDASE SUBUNIT 1"/>
    <property type="match status" value="1"/>
</dbReference>
<dbReference type="PRINTS" id="PR01165">
    <property type="entry name" value="CYCOXIDASEI"/>
</dbReference>
<dbReference type="Gene3D" id="1.20.210.10">
    <property type="entry name" value="Cytochrome c oxidase-like, subunit I domain"/>
    <property type="match status" value="1"/>
</dbReference>
<dbReference type="InterPro" id="IPR023616">
    <property type="entry name" value="Cyt_c_oxase-like_su1_dom"/>
</dbReference>
<accession>W7KVI8</accession>
<reference evidence="3 4" key="1">
    <citation type="journal article" date="2014" name="Genome Announc.">
        <title>Draft Genome Sequence of the Sulfolobales Archaeon AZ1, Obtained through Metagenomic Analysis of a Mexican Hot Spring.</title>
        <authorList>
            <person name="Servin-Garciduenas L.E."/>
            <person name="Martinez-Romero E."/>
        </authorList>
    </citation>
    <scope>NUCLEOTIDE SEQUENCE [LARGE SCALE GENOMIC DNA]</scope>
    <source>
        <strain evidence="3">AZ1-illumnia</strain>
    </source>
</reference>
<feature type="domain" description="Cytochrome oxidase subunit I profile" evidence="2">
    <location>
        <begin position="25"/>
        <end position="538"/>
    </location>
</feature>
<dbReference type="EMBL" id="ASRH01000012">
    <property type="protein sequence ID" value="EWG06617.1"/>
    <property type="molecule type" value="Genomic_DNA"/>
</dbReference>
<feature type="transmembrane region" description="Helical" evidence="1">
    <location>
        <begin position="109"/>
        <end position="134"/>
    </location>
</feature>
<protein>
    <submittedName>
        <fullName evidence="3">Cytochrome c oxidase subunit I</fullName>
    </submittedName>
</protein>
<dbReference type="PATRIC" id="fig|1326980.6.peg.1718"/>
<dbReference type="GO" id="GO:0020037">
    <property type="term" value="F:heme binding"/>
    <property type="evidence" value="ECO:0007669"/>
    <property type="project" value="InterPro"/>
</dbReference>
<evidence type="ECO:0000256" key="1">
    <source>
        <dbReference type="SAM" id="Phobius"/>
    </source>
</evidence>
<feature type="transmembrane region" description="Helical" evidence="1">
    <location>
        <begin position="197"/>
        <end position="215"/>
    </location>
</feature>
<evidence type="ECO:0000313" key="3">
    <source>
        <dbReference type="EMBL" id="EWG06617.1"/>
    </source>
</evidence>
<dbReference type="PANTHER" id="PTHR10422:SF18">
    <property type="entry name" value="CYTOCHROME C OXIDASE SUBUNIT 1"/>
    <property type="match status" value="1"/>
</dbReference>
<feature type="transmembrane region" description="Helical" evidence="1">
    <location>
        <begin position="315"/>
        <end position="333"/>
    </location>
</feature>
<dbReference type="PROSITE" id="PS50855">
    <property type="entry name" value="COX1"/>
    <property type="match status" value="1"/>
</dbReference>
<dbReference type="AlphaFoldDB" id="W7KVI8"/>
<evidence type="ECO:0000259" key="2">
    <source>
        <dbReference type="PROSITE" id="PS50855"/>
    </source>
</evidence>
<dbReference type="GO" id="GO:0022904">
    <property type="term" value="P:respiratory electron transport chain"/>
    <property type="evidence" value="ECO:0007669"/>
    <property type="project" value="TreeGrafter"/>
</dbReference>
<dbReference type="CDD" id="cd00919">
    <property type="entry name" value="Heme_Cu_Oxidase_I"/>
    <property type="match status" value="1"/>
</dbReference>
<keyword evidence="1" id="KW-0472">Membrane</keyword>
<dbReference type="Proteomes" id="UP000054284">
    <property type="component" value="Unassembled WGS sequence"/>
</dbReference>
<keyword evidence="4" id="KW-1185">Reference proteome</keyword>
<dbReference type="SUPFAM" id="SSF81442">
    <property type="entry name" value="Cytochrome c oxidase subunit I-like"/>
    <property type="match status" value="1"/>
</dbReference>
<feature type="transmembrane region" description="Helical" evidence="1">
    <location>
        <begin position="246"/>
        <end position="271"/>
    </location>
</feature>
<dbReference type="InterPro" id="IPR036927">
    <property type="entry name" value="Cyt_c_oxase-like_su1_sf"/>
</dbReference>
<dbReference type="GO" id="GO:0016020">
    <property type="term" value="C:membrane"/>
    <property type="evidence" value="ECO:0007669"/>
    <property type="project" value="InterPro"/>
</dbReference>
<dbReference type="GO" id="GO:0009060">
    <property type="term" value="P:aerobic respiration"/>
    <property type="evidence" value="ECO:0007669"/>
    <property type="project" value="InterPro"/>
</dbReference>
<organism evidence="3 4">
    <name type="scientific">Candidatus Aramenus sulfurataquae</name>
    <dbReference type="NCBI Taxonomy" id="1326980"/>
    <lineage>
        <taxon>Archaea</taxon>
        <taxon>Thermoproteota</taxon>
        <taxon>Thermoprotei</taxon>
        <taxon>Sulfolobales</taxon>
        <taxon>Sulfolobaceae</taxon>
        <taxon>Candidatus Aramenus</taxon>
    </lineage>
</organism>
<dbReference type="Pfam" id="PF00115">
    <property type="entry name" value="COX1"/>
    <property type="match status" value="1"/>
</dbReference>
<feature type="transmembrane region" description="Helical" evidence="1">
    <location>
        <begin position="466"/>
        <end position="488"/>
    </location>
</feature>
<feature type="transmembrane region" description="Helical" evidence="1">
    <location>
        <begin position="426"/>
        <end position="446"/>
    </location>
</feature>
<keyword evidence="1" id="KW-0812">Transmembrane</keyword>
<feature type="transmembrane region" description="Helical" evidence="1">
    <location>
        <begin position="385"/>
        <end position="405"/>
    </location>
</feature>
<sequence>MASVSKGFLNLVNALFQLDKPWLSRITMGMIVLSLVWGILGIVDALMVRIQEATWAVSASLLITSQEYYGSVALHAMRDLFGFAVQLEFAVFIFLSLRMLNLEPRAKWLLNVGFILFNISFMLIEGPIVAYPVFNDNYFPSNSWYYLSPYGLPEYSQYVISPLWYFGWELMDIGTYIFAIWLVYHFYLAAKTRKEKLPIFAVFALMTALMTGIGWSGELAANTWDILAYYGITGLNVIANQIAFGILWHSIVYIVWMPAVGALYYLIPLLANKPIYSDKMARIAALLYLIFSNNVPIHHLYMVDLPATIKILEEVLTYAVVMPSMLTFFNLWATVKGANVNINLISAWTVISFAGAIAAGVTGIANATISFDAMIHDSMWVPGHFHAMIFWSIVPAGFATLYYMIPMLTGRMWYSNKLGWIHMAGYMVGTAMVVVGFDALGISGLVRKAEVFPLIPAYITPEVVATVGAFIADVATLGWLGNLVLTLLKGRTANFDGVSVDEVVPTIAMSLGAPSLKGATKPLNVVKSKVLRAMRLEK</sequence>
<dbReference type="GO" id="GO:0004129">
    <property type="term" value="F:cytochrome-c oxidase activity"/>
    <property type="evidence" value="ECO:0007669"/>
    <property type="project" value="InterPro"/>
</dbReference>
<comment type="caution">
    <text evidence="3">The sequence shown here is derived from an EMBL/GenBank/DDBJ whole genome shotgun (WGS) entry which is preliminary data.</text>
</comment>
<proteinExistence type="predicted"/>
<name>W7KVI8_9CREN</name>
<feature type="transmembrane region" description="Helical" evidence="1">
    <location>
        <begin position="173"/>
        <end position="190"/>
    </location>
</feature>
<feature type="transmembrane region" description="Helical" evidence="1">
    <location>
        <begin position="283"/>
        <end position="303"/>
    </location>
</feature>
<gene>
    <name evidence="3" type="ORF">ASUL_08614</name>
</gene>
<feature type="transmembrane region" description="Helical" evidence="1">
    <location>
        <begin position="22"/>
        <end position="43"/>
    </location>
</feature>
<keyword evidence="1" id="KW-1133">Transmembrane helix</keyword>
<dbReference type="GO" id="GO:0015990">
    <property type="term" value="P:electron transport coupled proton transport"/>
    <property type="evidence" value="ECO:0007669"/>
    <property type="project" value="TreeGrafter"/>
</dbReference>
<evidence type="ECO:0000313" key="4">
    <source>
        <dbReference type="Proteomes" id="UP000054284"/>
    </source>
</evidence>
<feature type="transmembrane region" description="Helical" evidence="1">
    <location>
        <begin position="345"/>
        <end position="365"/>
    </location>
</feature>
<dbReference type="InterPro" id="IPR000883">
    <property type="entry name" value="Cyt_C_Oxase_1"/>
</dbReference>
<feature type="transmembrane region" description="Helical" evidence="1">
    <location>
        <begin position="80"/>
        <end position="97"/>
    </location>
</feature>